<evidence type="ECO:0000313" key="4">
    <source>
        <dbReference type="Proteomes" id="UP000002892"/>
    </source>
</evidence>
<feature type="transmembrane region" description="Helical" evidence="1">
    <location>
        <begin position="105"/>
        <end position="123"/>
    </location>
</feature>
<dbReference type="OrthoDB" id="82335at2"/>
<dbReference type="STRING" id="646529.Desaci_1054"/>
<protein>
    <recommendedName>
        <fullName evidence="2">B box-type domain-containing protein</fullName>
    </recommendedName>
</protein>
<keyword evidence="4" id="KW-1185">Reference proteome</keyword>
<feature type="transmembrane region" description="Helical" evidence="1">
    <location>
        <begin position="187"/>
        <end position="209"/>
    </location>
</feature>
<sequence>MQCKYHPNEEALALCEKCKNPICSECTLQIDGRNICHHCIQTTFFSDLPQESKPSFIDKFLFLCTSLVPGAAHMKMGLMRRGLQLMILALGVIVIATYIGLDLIIPLALIPTWFFSFFESYSLRRRKAEGQLLEDRNLFDQQLFDYSLLFKNRRILGIIISVLGFLSLMQVMDRYSVFSDLFRSWDFYYMIKSSLIPIVLILTGIYLIFKAKKAQKTISDVPKEQ</sequence>
<evidence type="ECO:0000256" key="1">
    <source>
        <dbReference type="SAM" id="Phobius"/>
    </source>
</evidence>
<dbReference type="PROSITE" id="PS50119">
    <property type="entry name" value="ZF_BBOX"/>
    <property type="match status" value="1"/>
</dbReference>
<keyword evidence="1" id="KW-1133">Transmembrane helix</keyword>
<dbReference type="eggNOG" id="ENOG50331RK">
    <property type="taxonomic scope" value="Bacteria"/>
</dbReference>
<feature type="transmembrane region" description="Helical" evidence="1">
    <location>
        <begin position="155"/>
        <end position="172"/>
    </location>
</feature>
<name>I4D2R9_DESAJ</name>
<dbReference type="KEGG" id="dai:Desaci_1054"/>
<gene>
    <name evidence="3" type="ordered locus">Desaci_1054</name>
</gene>
<proteinExistence type="predicted"/>
<feature type="transmembrane region" description="Helical" evidence="1">
    <location>
        <begin position="82"/>
        <end position="99"/>
    </location>
</feature>
<evidence type="ECO:0000313" key="3">
    <source>
        <dbReference type="EMBL" id="AFM40093.1"/>
    </source>
</evidence>
<dbReference type="Proteomes" id="UP000002892">
    <property type="component" value="Chromosome"/>
</dbReference>
<keyword evidence="1" id="KW-0812">Transmembrane</keyword>
<dbReference type="AlphaFoldDB" id="I4D2R9"/>
<evidence type="ECO:0000259" key="2">
    <source>
        <dbReference type="PROSITE" id="PS50119"/>
    </source>
</evidence>
<organism evidence="3 4">
    <name type="scientific">Desulfosporosinus acidiphilus (strain DSM 22704 / JCM 16185 / SJ4)</name>
    <dbReference type="NCBI Taxonomy" id="646529"/>
    <lineage>
        <taxon>Bacteria</taxon>
        <taxon>Bacillati</taxon>
        <taxon>Bacillota</taxon>
        <taxon>Clostridia</taxon>
        <taxon>Eubacteriales</taxon>
        <taxon>Desulfitobacteriaceae</taxon>
        <taxon>Desulfosporosinus</taxon>
    </lineage>
</organism>
<keyword evidence="1" id="KW-0472">Membrane</keyword>
<reference evidence="3 4" key="1">
    <citation type="journal article" date="2012" name="J. Bacteriol.">
        <title>Complete genome sequences of Desulfosporosinus orientis DSM765T, Desulfosporosinus youngiae DSM17734T, Desulfosporosinus meridiei DSM13257T, and Desulfosporosinus acidiphilus DSM22704T.</title>
        <authorList>
            <person name="Pester M."/>
            <person name="Brambilla E."/>
            <person name="Alazard D."/>
            <person name="Rattei T."/>
            <person name="Weinmaier T."/>
            <person name="Han J."/>
            <person name="Lucas S."/>
            <person name="Lapidus A."/>
            <person name="Cheng J.F."/>
            <person name="Goodwin L."/>
            <person name="Pitluck S."/>
            <person name="Peters L."/>
            <person name="Ovchinnikova G."/>
            <person name="Teshima H."/>
            <person name="Detter J.C."/>
            <person name="Han C.S."/>
            <person name="Tapia R."/>
            <person name="Land M.L."/>
            <person name="Hauser L."/>
            <person name="Kyrpides N.C."/>
            <person name="Ivanova N.N."/>
            <person name="Pagani I."/>
            <person name="Huntmann M."/>
            <person name="Wei C.L."/>
            <person name="Davenport K.W."/>
            <person name="Daligault H."/>
            <person name="Chain P.S."/>
            <person name="Chen A."/>
            <person name="Mavromatis K."/>
            <person name="Markowitz V."/>
            <person name="Szeto E."/>
            <person name="Mikhailova N."/>
            <person name="Pati A."/>
            <person name="Wagner M."/>
            <person name="Woyke T."/>
            <person name="Ollivier B."/>
            <person name="Klenk H.P."/>
            <person name="Spring S."/>
            <person name="Loy A."/>
        </authorList>
    </citation>
    <scope>NUCLEOTIDE SEQUENCE [LARGE SCALE GENOMIC DNA]</scope>
    <source>
        <strain evidence="4">DSM 22704 / JCM 16185 / SJ4</strain>
    </source>
</reference>
<dbReference type="HOGENOM" id="CLU_1136633_0_0_9"/>
<dbReference type="GO" id="GO:0008270">
    <property type="term" value="F:zinc ion binding"/>
    <property type="evidence" value="ECO:0007669"/>
    <property type="project" value="InterPro"/>
</dbReference>
<accession>I4D2R9</accession>
<dbReference type="RefSeq" id="WP_014826101.1">
    <property type="nucleotide sequence ID" value="NC_018068.1"/>
</dbReference>
<dbReference type="EMBL" id="CP003639">
    <property type="protein sequence ID" value="AFM40093.1"/>
    <property type="molecule type" value="Genomic_DNA"/>
</dbReference>
<dbReference type="InterPro" id="IPR000315">
    <property type="entry name" value="Znf_B-box"/>
</dbReference>
<feature type="domain" description="B box-type" evidence="2">
    <location>
        <begin position="1"/>
        <end position="43"/>
    </location>
</feature>